<reference evidence="3 4" key="1">
    <citation type="journal article" date="2018" name="IMA Fungus">
        <title>IMA Genome-F 9: Draft genome sequence of Annulohypoxylon stygium, Aspergillus mulundensis, Berkeleyomyces basicola (syn. Thielaviopsis basicola), Ceratocystis smalleyi, two Cercospora beticola strains, Coleophoma cylindrospora, Fusarium fracticaudum, Phialophora cf. hyalina, and Morchella septimelata.</title>
        <authorList>
            <person name="Wingfield B.D."/>
            <person name="Bills G.F."/>
            <person name="Dong Y."/>
            <person name="Huang W."/>
            <person name="Nel W.J."/>
            <person name="Swalarsk-Parry B.S."/>
            <person name="Vaghefi N."/>
            <person name="Wilken P.M."/>
            <person name="An Z."/>
            <person name="de Beer Z.W."/>
            <person name="De Vos L."/>
            <person name="Chen L."/>
            <person name="Duong T.A."/>
            <person name="Gao Y."/>
            <person name="Hammerbacher A."/>
            <person name="Kikkert J.R."/>
            <person name="Li Y."/>
            <person name="Li H."/>
            <person name="Li K."/>
            <person name="Li Q."/>
            <person name="Liu X."/>
            <person name="Ma X."/>
            <person name="Naidoo K."/>
            <person name="Pethybridge S.J."/>
            <person name="Sun J."/>
            <person name="Steenkamp E.T."/>
            <person name="van der Nest M.A."/>
            <person name="van Wyk S."/>
            <person name="Wingfield M.J."/>
            <person name="Xiong C."/>
            <person name="Yue Q."/>
            <person name="Zhang X."/>
        </authorList>
    </citation>
    <scope>NUCLEOTIDE SEQUENCE [LARGE SCALE GENOMIC DNA]</scope>
    <source>
        <strain evidence="3 4">BP6252</strain>
    </source>
</reference>
<dbReference type="InterPro" id="IPR011009">
    <property type="entry name" value="Kinase-like_dom_sf"/>
</dbReference>
<protein>
    <recommendedName>
        <fullName evidence="2">Protein kinase domain-containing protein</fullName>
    </recommendedName>
</protein>
<dbReference type="GO" id="GO:0044773">
    <property type="term" value="P:mitotic DNA damage checkpoint signaling"/>
    <property type="evidence" value="ECO:0007669"/>
    <property type="project" value="TreeGrafter"/>
</dbReference>
<dbReference type="SMART" id="SM00220">
    <property type="entry name" value="S_TKc"/>
    <property type="match status" value="1"/>
</dbReference>
<dbReference type="OrthoDB" id="5986190at2759"/>
<dbReference type="Proteomes" id="UP000256645">
    <property type="component" value="Unassembled WGS sequence"/>
</dbReference>
<dbReference type="GO" id="GO:0004674">
    <property type="term" value="F:protein serine/threonine kinase activity"/>
    <property type="evidence" value="ECO:0007669"/>
    <property type="project" value="TreeGrafter"/>
</dbReference>
<feature type="region of interest" description="Disordered" evidence="1">
    <location>
        <begin position="275"/>
        <end position="299"/>
    </location>
</feature>
<dbReference type="PANTHER" id="PTHR44167:SF24">
    <property type="entry name" value="SERINE_THREONINE-PROTEIN KINASE CHK2"/>
    <property type="match status" value="1"/>
</dbReference>
<name>A0A3D8RCG3_9HELO</name>
<proteinExistence type="predicted"/>
<dbReference type="SUPFAM" id="SSF56112">
    <property type="entry name" value="Protein kinase-like (PK-like)"/>
    <property type="match status" value="1"/>
</dbReference>
<evidence type="ECO:0000259" key="2">
    <source>
        <dbReference type="PROSITE" id="PS50011"/>
    </source>
</evidence>
<evidence type="ECO:0000313" key="3">
    <source>
        <dbReference type="EMBL" id="RDW71646.1"/>
    </source>
</evidence>
<dbReference type="GO" id="GO:0005524">
    <property type="term" value="F:ATP binding"/>
    <property type="evidence" value="ECO:0007669"/>
    <property type="project" value="InterPro"/>
</dbReference>
<dbReference type="AlphaFoldDB" id="A0A3D8RCG3"/>
<dbReference type="Pfam" id="PF00069">
    <property type="entry name" value="Pkinase"/>
    <property type="match status" value="1"/>
</dbReference>
<keyword evidence="4" id="KW-1185">Reference proteome</keyword>
<dbReference type="PANTHER" id="PTHR44167">
    <property type="entry name" value="OVARIAN-SPECIFIC SERINE/THREONINE-PROTEIN KINASE LOK-RELATED"/>
    <property type="match status" value="1"/>
</dbReference>
<evidence type="ECO:0000256" key="1">
    <source>
        <dbReference type="SAM" id="MobiDB-lite"/>
    </source>
</evidence>
<dbReference type="PROSITE" id="PS50011">
    <property type="entry name" value="PROTEIN_KINASE_DOM"/>
    <property type="match status" value="1"/>
</dbReference>
<feature type="domain" description="Protein kinase" evidence="2">
    <location>
        <begin position="162"/>
        <end position="530"/>
    </location>
</feature>
<comment type="caution">
    <text evidence="3">The sequence shown here is derived from an EMBL/GenBank/DDBJ whole genome shotgun (WGS) entry which is preliminary data.</text>
</comment>
<dbReference type="InterPro" id="IPR008271">
    <property type="entry name" value="Ser/Thr_kinase_AS"/>
</dbReference>
<dbReference type="PROSITE" id="PS00108">
    <property type="entry name" value="PROTEIN_KINASE_ST"/>
    <property type="match status" value="1"/>
</dbReference>
<evidence type="ECO:0000313" key="4">
    <source>
        <dbReference type="Proteomes" id="UP000256645"/>
    </source>
</evidence>
<dbReference type="STRING" id="1849047.A0A3D8RCG3"/>
<dbReference type="InterPro" id="IPR000719">
    <property type="entry name" value="Prot_kinase_dom"/>
</dbReference>
<accession>A0A3D8RCG3</accession>
<sequence>MAGFPDQEEVLSNLKISLENKLKVQEWINERDNKYLASENPFKEQDIRSLFEALPFIPGHNPIQEAKRVLDKEIGAFRILAVLISINCNHNCLNKFRKYFAAGEIIDTQMPFTEDNATRLFPAEGSTFYQSQYTFCKRVKVIKGKGKSNKYEGPKKWCKLPFSTCEFISNGSSSKVYKVIIEPYHYGEDSERGWNPQAAEKIMAWKEFKTSEDSSGEESFNREWDIREILAKSITTRNNIMVAIAGLYHEGRSTYSLFYDFEDCDLEVYLTSGNSEAGGSEGGNQSDDDDSDHSSGSDSKELRYVDRMCELVDGLNFLHRELRKDSQDIQICHADLKPANILVHHRGLKDEIWKIHDFGLSKWEEDRSRYKKHESLRDLTVTPRLKSKVSIVQQRDGTFVAPEGQSLRRLTIASDVWSLGCIFCLVLCFLYSGPAGVKSHEDARNKQGDDCFFVKKANNRLFLNAGVLGWFKTRRKIFKEEKSHLFCRTIEEMFPILEGMLSVEEKSRYSSKKTKEDMFAIRNRLRHPVTRLGSGSFIRVLERGYQKLKAPKSTRDSPTIRRLHIPEGSQKCKFSPTGEFLAFYSPSEISLYKTMSILDQEEGAIVAPKDGNCLHPPSGTEWRGFDLSKTRLVAFTNQRMFACHIFLLPGVSPVSATNSTPLSSNTVSSHTVITDPYASAIRQLALSSDERYLAYVTKSSTTTSPELEVYLCHIQAMAHLSPTTLSSSNLAISASTQDLTNLQGGSNVHPSYRAKFKRLTSTEPGDRRILQVETLKFSEDGEILTLHSNLPNCKHQTFLGWSTAEGNFGKFLNKIQLINKGYADLSEPLLSSYTPMPNQSLLYITTGSKAERISFSNSKDIEWKRHMVDLKIKEVLPVVQADEHFIFIGKDTTRHDPIKALYVSIEALQNREFELKHQLKYSLDLGVEEWKVGVYSAATLPNLKDQTHDGKRFVMAAFPAPGKDNKKYGYIKLVVRPTKSTGNDVPTE</sequence>
<dbReference type="GO" id="GO:0005634">
    <property type="term" value="C:nucleus"/>
    <property type="evidence" value="ECO:0007669"/>
    <property type="project" value="TreeGrafter"/>
</dbReference>
<gene>
    <name evidence="3" type="ORF">BP6252_08209</name>
</gene>
<dbReference type="EMBL" id="PDLM01000008">
    <property type="protein sequence ID" value="RDW71646.1"/>
    <property type="molecule type" value="Genomic_DNA"/>
</dbReference>
<organism evidence="3 4">
    <name type="scientific">Coleophoma cylindrospora</name>
    <dbReference type="NCBI Taxonomy" id="1849047"/>
    <lineage>
        <taxon>Eukaryota</taxon>
        <taxon>Fungi</taxon>
        <taxon>Dikarya</taxon>
        <taxon>Ascomycota</taxon>
        <taxon>Pezizomycotina</taxon>
        <taxon>Leotiomycetes</taxon>
        <taxon>Helotiales</taxon>
        <taxon>Dermateaceae</taxon>
        <taxon>Coleophoma</taxon>
    </lineage>
</organism>
<dbReference type="Gene3D" id="1.10.510.10">
    <property type="entry name" value="Transferase(Phosphotransferase) domain 1"/>
    <property type="match status" value="1"/>
</dbReference>